<dbReference type="AlphaFoldDB" id="A0A0A8XNM1"/>
<dbReference type="EMBL" id="GBRH01282884">
    <property type="protein sequence ID" value="JAD15011.1"/>
    <property type="molecule type" value="Transcribed_RNA"/>
</dbReference>
<protein>
    <submittedName>
        <fullName evidence="1">Uncharacterized protein</fullName>
    </submittedName>
</protein>
<organism evidence="1">
    <name type="scientific">Arundo donax</name>
    <name type="common">Giant reed</name>
    <name type="synonym">Donax arundinaceus</name>
    <dbReference type="NCBI Taxonomy" id="35708"/>
    <lineage>
        <taxon>Eukaryota</taxon>
        <taxon>Viridiplantae</taxon>
        <taxon>Streptophyta</taxon>
        <taxon>Embryophyta</taxon>
        <taxon>Tracheophyta</taxon>
        <taxon>Spermatophyta</taxon>
        <taxon>Magnoliopsida</taxon>
        <taxon>Liliopsida</taxon>
        <taxon>Poales</taxon>
        <taxon>Poaceae</taxon>
        <taxon>PACMAD clade</taxon>
        <taxon>Arundinoideae</taxon>
        <taxon>Arundineae</taxon>
        <taxon>Arundo</taxon>
    </lineage>
</organism>
<proteinExistence type="predicted"/>
<reference evidence="1" key="1">
    <citation type="submission" date="2014-09" db="EMBL/GenBank/DDBJ databases">
        <authorList>
            <person name="Magalhaes I.L.F."/>
            <person name="Oliveira U."/>
            <person name="Santos F.R."/>
            <person name="Vidigal T.H.D.A."/>
            <person name="Brescovit A.D."/>
            <person name="Santos A.J."/>
        </authorList>
    </citation>
    <scope>NUCLEOTIDE SEQUENCE</scope>
    <source>
        <tissue evidence="1">Shoot tissue taken approximately 20 cm above the soil surface</tissue>
    </source>
</reference>
<sequence length="123" mass="13858">MILELHGIETTLGSTSKEYLLHDLILDKEKIGMKLDKNIIVIGEAMNKYKIFMCIWNMKDIFKMNIMGWSVKDSMTNMFNTHACSIRHVHLILTTILLGDVIHCTAILVPIGVDTIGGHSGRC</sequence>
<evidence type="ECO:0000313" key="1">
    <source>
        <dbReference type="EMBL" id="JAD15011.1"/>
    </source>
</evidence>
<reference evidence="1" key="2">
    <citation type="journal article" date="2015" name="Data Brief">
        <title>Shoot transcriptome of the giant reed, Arundo donax.</title>
        <authorList>
            <person name="Barrero R.A."/>
            <person name="Guerrero F.D."/>
            <person name="Moolhuijzen P."/>
            <person name="Goolsby J.A."/>
            <person name="Tidwell J."/>
            <person name="Bellgard S.E."/>
            <person name="Bellgard M.I."/>
        </authorList>
    </citation>
    <scope>NUCLEOTIDE SEQUENCE</scope>
    <source>
        <tissue evidence="1">Shoot tissue taken approximately 20 cm above the soil surface</tissue>
    </source>
</reference>
<accession>A0A0A8XNM1</accession>
<name>A0A0A8XNM1_ARUDO</name>